<gene>
    <name evidence="1" type="ORF">POCTA_138.1.T1830005</name>
</gene>
<keyword evidence="2" id="KW-1185">Reference proteome</keyword>
<protein>
    <submittedName>
        <fullName evidence="1">Uncharacterized protein</fullName>
    </submittedName>
</protein>
<reference evidence="1" key="1">
    <citation type="submission" date="2021-01" db="EMBL/GenBank/DDBJ databases">
        <authorList>
            <consortium name="Genoscope - CEA"/>
            <person name="William W."/>
        </authorList>
    </citation>
    <scope>NUCLEOTIDE SEQUENCE</scope>
</reference>
<dbReference type="EMBL" id="CAJJDP010000187">
    <property type="protein sequence ID" value="CAD8214601.1"/>
    <property type="molecule type" value="Genomic_DNA"/>
</dbReference>
<evidence type="ECO:0000313" key="2">
    <source>
        <dbReference type="Proteomes" id="UP000683925"/>
    </source>
</evidence>
<dbReference type="AlphaFoldDB" id="A0A8S1YMH6"/>
<organism evidence="1 2">
    <name type="scientific">Paramecium octaurelia</name>
    <dbReference type="NCBI Taxonomy" id="43137"/>
    <lineage>
        <taxon>Eukaryota</taxon>
        <taxon>Sar</taxon>
        <taxon>Alveolata</taxon>
        <taxon>Ciliophora</taxon>
        <taxon>Intramacronucleata</taxon>
        <taxon>Oligohymenophorea</taxon>
        <taxon>Peniculida</taxon>
        <taxon>Parameciidae</taxon>
        <taxon>Paramecium</taxon>
    </lineage>
</organism>
<accession>A0A8S1YMH6</accession>
<sequence length="111" mass="13745">MHITYYYQTSINKTYFHWIQQNELKRLFILQFKYNFSAFPWNLWFCLRNTVISGIFLRLNQRKFQQLIQSNAYYNKGGFCIEFQIPHLNIARKATYQMKRKCMQQQRLNLN</sequence>
<comment type="caution">
    <text evidence="1">The sequence shown here is derived from an EMBL/GenBank/DDBJ whole genome shotgun (WGS) entry which is preliminary data.</text>
</comment>
<name>A0A8S1YMH6_PAROT</name>
<proteinExistence type="predicted"/>
<dbReference type="Proteomes" id="UP000683925">
    <property type="component" value="Unassembled WGS sequence"/>
</dbReference>
<evidence type="ECO:0000313" key="1">
    <source>
        <dbReference type="EMBL" id="CAD8214601.1"/>
    </source>
</evidence>